<reference evidence="2 3" key="1">
    <citation type="submission" date="2018-06" db="EMBL/GenBank/DDBJ databases">
        <title>Sphaerisporangium craniellae sp. nov., isolated from a marine sponge in the South China Sea.</title>
        <authorList>
            <person name="Li L."/>
        </authorList>
    </citation>
    <scope>NUCLEOTIDE SEQUENCE [LARGE SCALE GENOMIC DNA]</scope>
    <source>
        <strain evidence="2 3">LHW63015</strain>
    </source>
</reference>
<dbReference type="Proteomes" id="UP000253303">
    <property type="component" value="Unassembled WGS sequence"/>
</dbReference>
<keyword evidence="1" id="KW-0732">Signal</keyword>
<comment type="caution">
    <text evidence="2">The sequence shown here is derived from an EMBL/GenBank/DDBJ whole genome shotgun (WGS) entry which is preliminary data.</text>
</comment>
<feature type="signal peptide" evidence="1">
    <location>
        <begin position="1"/>
        <end position="22"/>
    </location>
</feature>
<evidence type="ECO:0000313" key="3">
    <source>
        <dbReference type="Proteomes" id="UP000253303"/>
    </source>
</evidence>
<evidence type="ECO:0000313" key="2">
    <source>
        <dbReference type="EMBL" id="RBQ16836.1"/>
    </source>
</evidence>
<name>A0A366LSC6_9ACTN</name>
<organism evidence="2 3">
    <name type="scientific">Spongiactinospora rosea</name>
    <dbReference type="NCBI Taxonomy" id="2248750"/>
    <lineage>
        <taxon>Bacteria</taxon>
        <taxon>Bacillati</taxon>
        <taxon>Actinomycetota</taxon>
        <taxon>Actinomycetes</taxon>
        <taxon>Streptosporangiales</taxon>
        <taxon>Streptosporangiaceae</taxon>
        <taxon>Spongiactinospora</taxon>
    </lineage>
</organism>
<proteinExistence type="predicted"/>
<accession>A0A366LSC6</accession>
<sequence>MTMAAMAALLSGGLASAGVAAAAPAGAIHQAAVTADEWDGPIDLWTTYPLEKGQEICRTVGQIGMSIGSWRAYQCRDDGAFTTYLYVMR</sequence>
<keyword evidence="3" id="KW-1185">Reference proteome</keyword>
<evidence type="ECO:0000256" key="1">
    <source>
        <dbReference type="SAM" id="SignalP"/>
    </source>
</evidence>
<feature type="chain" id="PRO_5016561785" evidence="1">
    <location>
        <begin position="23"/>
        <end position="89"/>
    </location>
</feature>
<dbReference type="AlphaFoldDB" id="A0A366LSC6"/>
<protein>
    <submittedName>
        <fullName evidence="2">Uncharacterized protein</fullName>
    </submittedName>
</protein>
<gene>
    <name evidence="2" type="ORF">DP939_27590</name>
</gene>
<dbReference type="EMBL" id="QMEY01000014">
    <property type="protein sequence ID" value="RBQ16836.1"/>
    <property type="molecule type" value="Genomic_DNA"/>
</dbReference>